<comment type="caution">
    <text evidence="2">The sequence shown here is derived from an EMBL/GenBank/DDBJ whole genome shotgun (WGS) entry which is preliminary data.</text>
</comment>
<reference evidence="2 3" key="1">
    <citation type="journal article" date="2018" name="Front. Plant Sci.">
        <title>Red Clover (Trifolium pratense) and Zigzag Clover (T. medium) - A Picture of Genomic Similarities and Differences.</title>
        <authorList>
            <person name="Dluhosova J."/>
            <person name="Istvanek J."/>
            <person name="Nedelnik J."/>
            <person name="Repkova J."/>
        </authorList>
    </citation>
    <scope>NUCLEOTIDE SEQUENCE [LARGE SCALE GENOMIC DNA]</scope>
    <source>
        <strain evidence="3">cv. 10/8</strain>
        <tissue evidence="2">Leaf</tissue>
    </source>
</reference>
<protein>
    <submittedName>
        <fullName evidence="2">Uncharacterized protein</fullName>
    </submittedName>
</protein>
<proteinExistence type="predicted"/>
<dbReference type="Proteomes" id="UP000265520">
    <property type="component" value="Unassembled WGS sequence"/>
</dbReference>
<dbReference type="AlphaFoldDB" id="A0A392S3F5"/>
<evidence type="ECO:0000313" key="2">
    <source>
        <dbReference type="EMBL" id="MCI42540.1"/>
    </source>
</evidence>
<keyword evidence="3" id="KW-1185">Reference proteome</keyword>
<dbReference type="EMBL" id="LXQA010305808">
    <property type="protein sequence ID" value="MCI42540.1"/>
    <property type="molecule type" value="Genomic_DNA"/>
</dbReference>
<organism evidence="2 3">
    <name type="scientific">Trifolium medium</name>
    <dbReference type="NCBI Taxonomy" id="97028"/>
    <lineage>
        <taxon>Eukaryota</taxon>
        <taxon>Viridiplantae</taxon>
        <taxon>Streptophyta</taxon>
        <taxon>Embryophyta</taxon>
        <taxon>Tracheophyta</taxon>
        <taxon>Spermatophyta</taxon>
        <taxon>Magnoliopsida</taxon>
        <taxon>eudicotyledons</taxon>
        <taxon>Gunneridae</taxon>
        <taxon>Pentapetalae</taxon>
        <taxon>rosids</taxon>
        <taxon>fabids</taxon>
        <taxon>Fabales</taxon>
        <taxon>Fabaceae</taxon>
        <taxon>Papilionoideae</taxon>
        <taxon>50 kb inversion clade</taxon>
        <taxon>NPAAA clade</taxon>
        <taxon>Hologalegina</taxon>
        <taxon>IRL clade</taxon>
        <taxon>Trifolieae</taxon>
        <taxon>Trifolium</taxon>
    </lineage>
</organism>
<feature type="non-terminal residue" evidence="2">
    <location>
        <position position="1"/>
    </location>
</feature>
<feature type="region of interest" description="Disordered" evidence="1">
    <location>
        <begin position="24"/>
        <end position="99"/>
    </location>
</feature>
<evidence type="ECO:0000256" key="1">
    <source>
        <dbReference type="SAM" id="MobiDB-lite"/>
    </source>
</evidence>
<name>A0A392S3F5_9FABA</name>
<feature type="compositionally biased region" description="Basic and acidic residues" evidence="1">
    <location>
        <begin position="82"/>
        <end position="99"/>
    </location>
</feature>
<accession>A0A392S3F5</accession>
<evidence type="ECO:0000313" key="3">
    <source>
        <dbReference type="Proteomes" id="UP000265520"/>
    </source>
</evidence>
<sequence length="99" mass="11253">QEVEDSEIQGQGKDDNDITLAKFLQDKNASTQQENTDSDEGIRISIPLTTRKAKTYKSKQVETPKSSNTEKKTGKKKRKAKKESLWRKIVKEETSGHCQ</sequence>